<evidence type="ECO:0000256" key="1">
    <source>
        <dbReference type="SAM" id="SignalP"/>
    </source>
</evidence>
<dbReference type="EMBL" id="JALLPJ020000570">
    <property type="protein sequence ID" value="KAL3788320.1"/>
    <property type="molecule type" value="Genomic_DNA"/>
</dbReference>
<dbReference type="InterPro" id="IPR029058">
    <property type="entry name" value="AB_hydrolase_fold"/>
</dbReference>
<evidence type="ECO:0000313" key="3">
    <source>
        <dbReference type="EMBL" id="KAL3788320.1"/>
    </source>
</evidence>
<keyword evidence="4" id="KW-1185">Reference proteome</keyword>
<comment type="caution">
    <text evidence="3">The sequence shown here is derived from an EMBL/GenBank/DDBJ whole genome shotgun (WGS) entry which is preliminary data.</text>
</comment>
<sequence>MEVRVRFMMVLGATILSFVMASAVSADVSFPNSEIVLDMMTLSDAVYYLKNKVSSCNDPQAENKTLASSTREEVLSAHIHDDDSVHQKERIYLRRLQDDNQQHNNLFDTLLPEGTSCLHYSHDYDLGTQVLVVRSSIHKYVSVVYTGTDDFTTALMDGEILMGKFGPTTNTTGDSNRSDFEKLFDQVPEDAHVHRGFNSAVFESNHFTEVLECVTSAKVGGDCDGADKRRSAQVSTELGSSTTYQVLTSGHSLGAADSILLGAALHLVFPSEHIQSINFGCPKIGNTELVYWLDSLQSVQSDKDGSLEVFRFVNKLDLVPRLPDLIFFQHAGHTLQMSIGGEIRAYYNHFGDETLGYSGVPFGWDAEPYVLFPLAIYAHHHKHYVEYLQDYAPKSNASLKEQGAFYFVQDFERVENNQGAETSPTVVESE</sequence>
<gene>
    <name evidence="3" type="ORF">ACHAWO_008549</name>
</gene>
<feature type="domain" description="Fungal lipase-type" evidence="2">
    <location>
        <begin position="176"/>
        <end position="324"/>
    </location>
</feature>
<reference evidence="3 4" key="1">
    <citation type="submission" date="2024-10" db="EMBL/GenBank/DDBJ databases">
        <title>Updated reference genomes for cyclostephanoid diatoms.</title>
        <authorList>
            <person name="Roberts W.R."/>
            <person name="Alverson A.J."/>
        </authorList>
    </citation>
    <scope>NUCLEOTIDE SEQUENCE [LARGE SCALE GENOMIC DNA]</scope>
    <source>
        <strain evidence="3 4">AJA010-31</strain>
    </source>
</reference>
<dbReference type="Pfam" id="PF01764">
    <property type="entry name" value="Lipase_3"/>
    <property type="match status" value="1"/>
</dbReference>
<evidence type="ECO:0000259" key="2">
    <source>
        <dbReference type="Pfam" id="PF01764"/>
    </source>
</evidence>
<dbReference type="PANTHER" id="PTHR45856">
    <property type="entry name" value="ALPHA/BETA-HYDROLASES SUPERFAMILY PROTEIN"/>
    <property type="match status" value="1"/>
</dbReference>
<dbReference type="InterPro" id="IPR002921">
    <property type="entry name" value="Fungal_lipase-type"/>
</dbReference>
<proteinExistence type="predicted"/>
<dbReference type="Gene3D" id="3.40.50.1820">
    <property type="entry name" value="alpha/beta hydrolase"/>
    <property type="match status" value="1"/>
</dbReference>
<dbReference type="AlphaFoldDB" id="A0ABD3PJF2"/>
<evidence type="ECO:0000313" key="4">
    <source>
        <dbReference type="Proteomes" id="UP001530400"/>
    </source>
</evidence>
<dbReference type="Proteomes" id="UP001530400">
    <property type="component" value="Unassembled WGS sequence"/>
</dbReference>
<dbReference type="InterPro" id="IPR051218">
    <property type="entry name" value="Sec_MonoDiacylglyc_Lipase"/>
</dbReference>
<protein>
    <recommendedName>
        <fullName evidence="2">Fungal lipase-type domain-containing protein</fullName>
    </recommendedName>
</protein>
<accession>A0ABD3PJF2</accession>
<feature type="signal peptide" evidence="1">
    <location>
        <begin position="1"/>
        <end position="26"/>
    </location>
</feature>
<dbReference type="PANTHER" id="PTHR45856:SF11">
    <property type="entry name" value="FUNGAL LIPASE-LIKE DOMAIN-CONTAINING PROTEIN"/>
    <property type="match status" value="1"/>
</dbReference>
<dbReference type="SUPFAM" id="SSF53474">
    <property type="entry name" value="alpha/beta-Hydrolases"/>
    <property type="match status" value="1"/>
</dbReference>
<name>A0ABD3PJF2_9STRA</name>
<organism evidence="3 4">
    <name type="scientific">Cyclotella atomus</name>
    <dbReference type="NCBI Taxonomy" id="382360"/>
    <lineage>
        <taxon>Eukaryota</taxon>
        <taxon>Sar</taxon>
        <taxon>Stramenopiles</taxon>
        <taxon>Ochrophyta</taxon>
        <taxon>Bacillariophyta</taxon>
        <taxon>Coscinodiscophyceae</taxon>
        <taxon>Thalassiosirophycidae</taxon>
        <taxon>Stephanodiscales</taxon>
        <taxon>Stephanodiscaceae</taxon>
        <taxon>Cyclotella</taxon>
    </lineage>
</organism>
<feature type="chain" id="PRO_5044876200" description="Fungal lipase-type domain-containing protein" evidence="1">
    <location>
        <begin position="27"/>
        <end position="430"/>
    </location>
</feature>
<keyword evidence="1" id="KW-0732">Signal</keyword>